<dbReference type="AlphaFoldDB" id="A0A3M2S9V0"/>
<dbReference type="Proteomes" id="UP000277212">
    <property type="component" value="Unassembled WGS sequence"/>
</dbReference>
<comment type="caution">
    <text evidence="2">The sequence shown here is derived from an EMBL/GenBank/DDBJ whole genome shotgun (WGS) entry which is preliminary data.</text>
</comment>
<dbReference type="InterPro" id="IPR016181">
    <property type="entry name" value="Acyl_CoA_acyltransferase"/>
</dbReference>
<dbReference type="PANTHER" id="PTHR34815">
    <property type="entry name" value="LYSINE ACETYLTRANSFERASE"/>
    <property type="match status" value="1"/>
</dbReference>
<dbReference type="SUPFAM" id="SSF55729">
    <property type="entry name" value="Acyl-CoA N-acyltransferases (Nat)"/>
    <property type="match status" value="1"/>
</dbReference>
<reference evidence="2 3" key="1">
    <citation type="submission" date="2017-06" db="EMBL/GenBank/DDBJ databases">
        <title>Comparative genomic analysis of Ambrosia Fusariam Clade fungi.</title>
        <authorList>
            <person name="Stajich J.E."/>
            <person name="Carrillo J."/>
            <person name="Kijimoto T."/>
            <person name="Eskalen A."/>
            <person name="O'Donnell K."/>
            <person name="Kasson M."/>
        </authorList>
    </citation>
    <scope>NUCLEOTIDE SEQUENCE [LARGE SCALE GENOMIC DNA]</scope>
    <source>
        <strain evidence="2">UCR3666</strain>
    </source>
</reference>
<organism evidence="2 3">
    <name type="scientific">Fusarium kuroshium</name>
    <dbReference type="NCBI Taxonomy" id="2010991"/>
    <lineage>
        <taxon>Eukaryota</taxon>
        <taxon>Fungi</taxon>
        <taxon>Dikarya</taxon>
        <taxon>Ascomycota</taxon>
        <taxon>Pezizomycotina</taxon>
        <taxon>Sordariomycetes</taxon>
        <taxon>Hypocreomycetidae</taxon>
        <taxon>Hypocreales</taxon>
        <taxon>Nectriaceae</taxon>
        <taxon>Fusarium</taxon>
        <taxon>Fusarium solani species complex</taxon>
    </lineage>
</organism>
<feature type="domain" description="LYC1 C-terminal" evidence="1">
    <location>
        <begin position="172"/>
        <end position="380"/>
    </location>
</feature>
<sequence>MASHKDLPPVSSPSLILANPTSEERLRVWKATHPNWGPALTIEDYIRREDDNLEAPLARDGGVTSWILTDGNLPANERPILSSCETYKKRALVSSKEGAIREGIAYGVASVFTFIECRGKGYASKMMSLLAEELRGRQQKNQGDADFSVLWSDVGKKFYNAVGWKPFESTFLELPATKSSPASDPTLKLISVDDLPALADRDEKLIRNKIASSSSQIRAAVLPDLTTLRWHLHRENFMCKHIFSRIPTTHGAIYTPPDAPNSRIWAIWTRSFYGGLEKPEKNTIHVIRLVVEDESISDEVLAAGLRAIGNAAQKEAAEWLCSKVEIWNPEDRIRWATKGIQELGAKFIVRESENLASMQWFGENSIEEVEWVANEKFAWC</sequence>
<gene>
    <name evidence="2" type="ORF">CDV36_005990</name>
</gene>
<accession>A0A3M2S9V0</accession>
<name>A0A3M2S9V0_9HYPO</name>
<dbReference type="PANTHER" id="PTHR34815:SF4">
    <property type="entry name" value="N-ACETYLTRANSFERASE DOMAIN-CONTAINING PROTEIN"/>
    <property type="match status" value="1"/>
</dbReference>
<dbReference type="InterPro" id="IPR053013">
    <property type="entry name" value="LAT"/>
</dbReference>
<evidence type="ECO:0000313" key="2">
    <source>
        <dbReference type="EMBL" id="RMJ14343.1"/>
    </source>
</evidence>
<evidence type="ECO:0000313" key="3">
    <source>
        <dbReference type="Proteomes" id="UP000277212"/>
    </source>
</evidence>
<keyword evidence="3" id="KW-1185">Reference proteome</keyword>
<dbReference type="InterPro" id="IPR055100">
    <property type="entry name" value="GNAT_LYC1-like"/>
</dbReference>
<dbReference type="EMBL" id="NKUJ01000087">
    <property type="protein sequence ID" value="RMJ14343.1"/>
    <property type="molecule type" value="Genomic_DNA"/>
</dbReference>
<dbReference type="Gene3D" id="3.40.630.30">
    <property type="match status" value="1"/>
</dbReference>
<evidence type="ECO:0000259" key="1">
    <source>
        <dbReference type="Pfam" id="PF22998"/>
    </source>
</evidence>
<dbReference type="Pfam" id="PF22998">
    <property type="entry name" value="GNAT_LYC1-like"/>
    <property type="match status" value="1"/>
</dbReference>
<protein>
    <recommendedName>
        <fullName evidence="1">LYC1 C-terminal domain-containing protein</fullName>
    </recommendedName>
</protein>
<dbReference type="STRING" id="2010991.A0A3M2S9V0"/>
<proteinExistence type="predicted"/>
<dbReference type="OrthoDB" id="2020070at2759"/>